<sequence>MVASAKIAQELAALADEPRESLVAQWERAYSCTPPPGVRREMLLYAAAWHLQAKRLGGLSGATKRLLREEVERIKASTTQRAPDGQGSGTEATEPSSQVDTSASYHGEDGVVATQPRRKLGPGARLVREWHGQTFVVDVTDRGYLFEGRHYRSLTAIALQITGAQWSGPRFFGL</sequence>
<reference evidence="2" key="1">
    <citation type="submission" date="2021-03" db="EMBL/GenBank/DDBJ databases">
        <title>Genome sequencing and assembly of Tianweitania sediminis.</title>
        <authorList>
            <person name="Chhetri G."/>
        </authorList>
    </citation>
    <scope>NUCLEOTIDE SEQUENCE</scope>
    <source>
        <strain evidence="2">Z8</strain>
    </source>
</reference>
<evidence type="ECO:0000313" key="3">
    <source>
        <dbReference type="Proteomes" id="UP000666240"/>
    </source>
</evidence>
<keyword evidence="3" id="KW-1185">Reference proteome</keyword>
<evidence type="ECO:0000256" key="1">
    <source>
        <dbReference type="SAM" id="MobiDB-lite"/>
    </source>
</evidence>
<comment type="caution">
    <text evidence="2">The sequence shown here is derived from an EMBL/GenBank/DDBJ whole genome shotgun (WGS) entry which is preliminary data.</text>
</comment>
<dbReference type="AlphaFoldDB" id="A0A8J7RMV9"/>
<dbReference type="EMBL" id="JAGIYY010000012">
    <property type="protein sequence ID" value="MBP0441281.1"/>
    <property type="molecule type" value="Genomic_DNA"/>
</dbReference>
<protein>
    <submittedName>
        <fullName evidence="2">DUF2924 domain-containing protein</fullName>
    </submittedName>
</protein>
<dbReference type="Pfam" id="PF11149">
    <property type="entry name" value="DUF2924"/>
    <property type="match status" value="1"/>
</dbReference>
<dbReference type="Proteomes" id="UP000666240">
    <property type="component" value="Unassembled WGS sequence"/>
</dbReference>
<dbReference type="InterPro" id="IPR021322">
    <property type="entry name" value="DUF2924"/>
</dbReference>
<evidence type="ECO:0000313" key="2">
    <source>
        <dbReference type="EMBL" id="MBP0441281.1"/>
    </source>
</evidence>
<gene>
    <name evidence="2" type="ORF">J5Y06_21760</name>
</gene>
<dbReference type="RefSeq" id="WP_209337304.1">
    <property type="nucleotide sequence ID" value="NZ_JAGIYY010000012.1"/>
</dbReference>
<accession>A0A8J7RMV9</accession>
<organism evidence="2 3">
    <name type="scientific">Tianweitania sediminis</name>
    <dbReference type="NCBI Taxonomy" id="1502156"/>
    <lineage>
        <taxon>Bacteria</taxon>
        <taxon>Pseudomonadati</taxon>
        <taxon>Pseudomonadota</taxon>
        <taxon>Alphaproteobacteria</taxon>
        <taxon>Hyphomicrobiales</taxon>
        <taxon>Phyllobacteriaceae</taxon>
        <taxon>Tianweitania</taxon>
    </lineage>
</organism>
<feature type="region of interest" description="Disordered" evidence="1">
    <location>
        <begin position="73"/>
        <end position="110"/>
    </location>
</feature>
<feature type="compositionally biased region" description="Polar residues" evidence="1">
    <location>
        <begin position="89"/>
        <end position="104"/>
    </location>
</feature>
<name>A0A8J7RMV9_9HYPH</name>
<proteinExistence type="predicted"/>